<feature type="transmembrane region" description="Helical" evidence="1">
    <location>
        <begin position="339"/>
        <end position="365"/>
    </location>
</feature>
<evidence type="ECO:0000313" key="2">
    <source>
        <dbReference type="EMBL" id="RYC33610.1"/>
    </source>
</evidence>
<dbReference type="Proteomes" id="UP000290759">
    <property type="component" value="Unassembled WGS sequence"/>
</dbReference>
<dbReference type="EMBL" id="QYBB01000002">
    <property type="protein sequence ID" value="RYC33610.1"/>
    <property type="molecule type" value="Genomic_DNA"/>
</dbReference>
<feature type="transmembrane region" description="Helical" evidence="1">
    <location>
        <begin position="377"/>
        <end position="396"/>
    </location>
</feature>
<keyword evidence="1" id="KW-1133">Transmembrane helix</keyword>
<organism evidence="2 3">
    <name type="scientific">Lichenibacterium minor</name>
    <dbReference type="NCBI Taxonomy" id="2316528"/>
    <lineage>
        <taxon>Bacteria</taxon>
        <taxon>Pseudomonadati</taxon>
        <taxon>Pseudomonadota</taxon>
        <taxon>Alphaproteobacteria</taxon>
        <taxon>Hyphomicrobiales</taxon>
        <taxon>Lichenihabitantaceae</taxon>
        <taxon>Lichenibacterium</taxon>
    </lineage>
</organism>
<keyword evidence="1" id="KW-0472">Membrane</keyword>
<gene>
    <name evidence="2" type="ORF">D3273_03875</name>
</gene>
<accession>A0A4Q2UAG1</accession>
<reference evidence="2 3" key="2">
    <citation type="submission" date="2019-02" db="EMBL/GenBank/DDBJ databases">
        <title>'Lichenibacterium ramalinii' gen. nov. sp. nov., 'Lichenibacterium minor' gen. nov. sp. nov.</title>
        <authorList>
            <person name="Pankratov T."/>
        </authorList>
    </citation>
    <scope>NUCLEOTIDE SEQUENCE [LARGE SCALE GENOMIC DNA]</scope>
    <source>
        <strain evidence="2 3">RmlP026</strain>
    </source>
</reference>
<feature type="transmembrane region" description="Helical" evidence="1">
    <location>
        <begin position="77"/>
        <end position="96"/>
    </location>
</feature>
<feature type="transmembrane region" description="Helical" evidence="1">
    <location>
        <begin position="169"/>
        <end position="188"/>
    </location>
</feature>
<evidence type="ECO:0000313" key="3">
    <source>
        <dbReference type="Proteomes" id="UP000290759"/>
    </source>
</evidence>
<keyword evidence="1" id="KW-0812">Transmembrane</keyword>
<feature type="transmembrane region" description="Helical" evidence="1">
    <location>
        <begin position="137"/>
        <end position="157"/>
    </location>
</feature>
<dbReference type="RefSeq" id="WP_129223661.1">
    <property type="nucleotide sequence ID" value="NZ_QYBB01000002.1"/>
</dbReference>
<comment type="caution">
    <text evidence="2">The sequence shown here is derived from an EMBL/GenBank/DDBJ whole genome shotgun (WGS) entry which is preliminary data.</text>
</comment>
<sequence>MRPILPSLRHAPSTLTLILLLEIVKSDLFRPVDGQSVEVTIGPRQTVEIGVIGLCFLAQGARWRRIVQASRGLPPSAIGAVAIYFATIGISILTSLNPGLSLIRAAECFSYVSVALVWGANIAAARRDAFMPTLQEALLTLCRFLIGLQVCVALVHARDASVFDQLKSNSYSIVCAALFALTLATRGLGPRRGLGTAVLGLVLFQSLTSVLASLAVLAWLALEGAILKRHAVFLRARALLGAGLVVFAMAAYPAAVGAVEGVGQLMGRDAKSITNLTGRAELWGNLIQQISADPGRFALGLGYGVGERVYVQKFNEDYKRDMASIGIVDVTIHSHSHNVLLSAIINIGFLGAVAIFGLYFVPLLLPPIRSPVDARAAFVLFLVAAVQAISTNLFAANDLLSLAYVVSIAVPRRPRDMPRWRHVQAMRGPPVDRL</sequence>
<evidence type="ECO:0008006" key="4">
    <source>
        <dbReference type="Google" id="ProtNLM"/>
    </source>
</evidence>
<proteinExistence type="predicted"/>
<keyword evidence="3" id="KW-1185">Reference proteome</keyword>
<evidence type="ECO:0000256" key="1">
    <source>
        <dbReference type="SAM" id="Phobius"/>
    </source>
</evidence>
<feature type="transmembrane region" description="Helical" evidence="1">
    <location>
        <begin position="108"/>
        <end position="125"/>
    </location>
</feature>
<reference evidence="2 3" key="1">
    <citation type="submission" date="2018-12" db="EMBL/GenBank/DDBJ databases">
        <authorList>
            <person name="Grouzdev D.S."/>
            <person name="Krutkina M.S."/>
        </authorList>
    </citation>
    <scope>NUCLEOTIDE SEQUENCE [LARGE SCALE GENOMIC DNA]</scope>
    <source>
        <strain evidence="2 3">RmlP026</strain>
    </source>
</reference>
<feature type="transmembrane region" description="Helical" evidence="1">
    <location>
        <begin position="194"/>
        <end position="222"/>
    </location>
</feature>
<protein>
    <recommendedName>
        <fullName evidence="4">O-antigen ligase family protein</fullName>
    </recommendedName>
</protein>
<name>A0A4Q2UAG1_9HYPH</name>
<dbReference type="AlphaFoldDB" id="A0A4Q2UAG1"/>
<feature type="transmembrane region" description="Helical" evidence="1">
    <location>
        <begin position="234"/>
        <end position="255"/>
    </location>
</feature>